<protein>
    <submittedName>
        <fullName evidence="7">RDD family protein</fullName>
    </submittedName>
</protein>
<dbReference type="GO" id="GO:0016020">
    <property type="term" value="C:membrane"/>
    <property type="evidence" value="ECO:0007669"/>
    <property type="project" value="UniProtKB-SubCell"/>
</dbReference>
<dbReference type="EMBL" id="VUOB01000041">
    <property type="protein sequence ID" value="KAA2258876.1"/>
    <property type="molecule type" value="Genomic_DNA"/>
</dbReference>
<dbReference type="AlphaFoldDB" id="A0A5B2X6P2"/>
<evidence type="ECO:0000259" key="6">
    <source>
        <dbReference type="Pfam" id="PF06271"/>
    </source>
</evidence>
<feature type="transmembrane region" description="Helical" evidence="5">
    <location>
        <begin position="72"/>
        <end position="91"/>
    </location>
</feature>
<organism evidence="7 8">
    <name type="scientific">Solihabitans fulvus</name>
    <dbReference type="NCBI Taxonomy" id="1892852"/>
    <lineage>
        <taxon>Bacteria</taxon>
        <taxon>Bacillati</taxon>
        <taxon>Actinomycetota</taxon>
        <taxon>Actinomycetes</taxon>
        <taxon>Pseudonocardiales</taxon>
        <taxon>Pseudonocardiaceae</taxon>
        <taxon>Solihabitans</taxon>
    </lineage>
</organism>
<keyword evidence="3 5" id="KW-1133">Transmembrane helix</keyword>
<reference evidence="7 8" key="2">
    <citation type="submission" date="2019-09" db="EMBL/GenBank/DDBJ databases">
        <authorList>
            <person name="Jin C."/>
        </authorList>
    </citation>
    <scope>NUCLEOTIDE SEQUENCE [LARGE SCALE GENOMIC DNA]</scope>
    <source>
        <strain evidence="7 8">AN110305</strain>
    </source>
</reference>
<proteinExistence type="predicted"/>
<gene>
    <name evidence="7" type="ORF">F0L68_22695</name>
</gene>
<feature type="transmembrane region" description="Helical" evidence="5">
    <location>
        <begin position="120"/>
        <end position="140"/>
    </location>
</feature>
<dbReference type="Proteomes" id="UP000323454">
    <property type="component" value="Unassembled WGS sequence"/>
</dbReference>
<comment type="caution">
    <text evidence="7">The sequence shown here is derived from an EMBL/GenBank/DDBJ whole genome shotgun (WGS) entry which is preliminary data.</text>
</comment>
<feature type="domain" description="RDD" evidence="6">
    <location>
        <begin position="34"/>
        <end position="139"/>
    </location>
</feature>
<evidence type="ECO:0000256" key="1">
    <source>
        <dbReference type="ARBA" id="ARBA00004141"/>
    </source>
</evidence>
<dbReference type="InterPro" id="IPR010432">
    <property type="entry name" value="RDD"/>
</dbReference>
<reference evidence="7 8" key="1">
    <citation type="submission" date="2019-09" db="EMBL/GenBank/DDBJ databases">
        <title>Goodfellowia gen. nov., a new genus of the Pseudonocardineae related to Actinoalloteichus, containing Goodfellowia coeruleoviolacea gen. nov., comb. nov. gen. nov., comb. nov.</title>
        <authorList>
            <person name="Labeda D."/>
        </authorList>
    </citation>
    <scope>NUCLEOTIDE SEQUENCE [LARGE SCALE GENOMIC DNA]</scope>
    <source>
        <strain evidence="7 8">AN110305</strain>
    </source>
</reference>
<keyword evidence="2 5" id="KW-0812">Transmembrane</keyword>
<evidence type="ECO:0000256" key="4">
    <source>
        <dbReference type="ARBA" id="ARBA00023136"/>
    </source>
</evidence>
<sequence length="171" mass="18232">MARAREDVTRVLGEPTGKRLRAFDDGGLYVEPGWPQFWAWLIDFFVVVAAVAGTAGAYYAAHRYDFNAAGRATGIGILLVVVAPLVYGLFYGNGRAIGGLLAGTRLVRKKDGSRIGLAKAGWAMLIRTIGFVILVLGALAGDSSGVEEVRVSIDVRATALLHNAGFRSLPR</sequence>
<comment type="subcellular location">
    <subcellularLocation>
        <location evidence="1">Membrane</location>
        <topology evidence="1">Multi-pass membrane protein</topology>
    </subcellularLocation>
</comment>
<dbReference type="OrthoDB" id="4951023at2"/>
<accession>A0A5B2X6P2</accession>
<evidence type="ECO:0000313" key="8">
    <source>
        <dbReference type="Proteomes" id="UP000323454"/>
    </source>
</evidence>
<keyword evidence="4 5" id="KW-0472">Membrane</keyword>
<feature type="transmembrane region" description="Helical" evidence="5">
    <location>
        <begin position="37"/>
        <end position="60"/>
    </location>
</feature>
<name>A0A5B2X6P2_9PSEU</name>
<dbReference type="Pfam" id="PF06271">
    <property type="entry name" value="RDD"/>
    <property type="match status" value="1"/>
</dbReference>
<evidence type="ECO:0000256" key="2">
    <source>
        <dbReference type="ARBA" id="ARBA00022692"/>
    </source>
</evidence>
<evidence type="ECO:0000313" key="7">
    <source>
        <dbReference type="EMBL" id="KAA2258876.1"/>
    </source>
</evidence>
<evidence type="ECO:0000256" key="5">
    <source>
        <dbReference type="SAM" id="Phobius"/>
    </source>
</evidence>
<keyword evidence="8" id="KW-1185">Reference proteome</keyword>
<evidence type="ECO:0000256" key="3">
    <source>
        <dbReference type="ARBA" id="ARBA00022989"/>
    </source>
</evidence>